<evidence type="ECO:0000313" key="3">
    <source>
        <dbReference type="EMBL" id="EMC94970.1"/>
    </source>
</evidence>
<comment type="similarity">
    <text evidence="2">Belongs to the ustYa family.</text>
</comment>
<organism evidence="3 4">
    <name type="scientific">Baudoinia panamericana (strain UAMH 10762)</name>
    <name type="common">Angels' share fungus</name>
    <name type="synonym">Baudoinia compniacensis (strain UAMH 10762)</name>
    <dbReference type="NCBI Taxonomy" id="717646"/>
    <lineage>
        <taxon>Eukaryota</taxon>
        <taxon>Fungi</taxon>
        <taxon>Dikarya</taxon>
        <taxon>Ascomycota</taxon>
        <taxon>Pezizomycotina</taxon>
        <taxon>Dothideomycetes</taxon>
        <taxon>Dothideomycetidae</taxon>
        <taxon>Mycosphaerellales</taxon>
        <taxon>Teratosphaeriaceae</taxon>
        <taxon>Baudoinia</taxon>
    </lineage>
</organism>
<dbReference type="Proteomes" id="UP000011761">
    <property type="component" value="Unassembled WGS sequence"/>
</dbReference>
<dbReference type="PANTHER" id="PTHR33365">
    <property type="entry name" value="YALI0B05434P"/>
    <property type="match status" value="1"/>
</dbReference>
<dbReference type="KEGG" id="bcom:BAUCODRAFT_520272"/>
<dbReference type="GO" id="GO:0043386">
    <property type="term" value="P:mycotoxin biosynthetic process"/>
    <property type="evidence" value="ECO:0007669"/>
    <property type="project" value="InterPro"/>
</dbReference>
<dbReference type="Pfam" id="PF11807">
    <property type="entry name" value="UstYa"/>
    <property type="match status" value="1"/>
</dbReference>
<evidence type="ECO:0000313" key="4">
    <source>
        <dbReference type="Proteomes" id="UP000011761"/>
    </source>
</evidence>
<dbReference type="EMBL" id="KB445557">
    <property type="protein sequence ID" value="EMC94970.1"/>
    <property type="molecule type" value="Genomic_DNA"/>
</dbReference>
<proteinExistence type="inferred from homology"/>
<keyword evidence="4" id="KW-1185">Reference proteome</keyword>
<gene>
    <name evidence="3" type="ORF">BAUCODRAFT_520272</name>
</gene>
<comment type="pathway">
    <text evidence="1">Mycotoxin biosynthesis.</text>
</comment>
<dbReference type="OrthoDB" id="3687641at2759"/>
<dbReference type="RefSeq" id="XP_007677663.1">
    <property type="nucleotide sequence ID" value="XM_007679473.1"/>
</dbReference>
<dbReference type="GeneID" id="19115125"/>
<dbReference type="PANTHER" id="PTHR33365:SF4">
    <property type="entry name" value="CYCLOCHLOROTINE BIOSYNTHESIS PROTEIN O"/>
    <property type="match status" value="1"/>
</dbReference>
<sequence>MPRQLAFTWDTITKLLLAAFTALVCIFTLILGIQANTGVTYASIHRAHLTKTCPVRFTMRKQYWDLTSDGDTLWDEIIPENGGFIFHSNQSGTPYYTGVSMFHQLHCLQMLRMALVQKQDPAAHQDGHTHRRSAAGKGYMHHMHGVKQPHWVHCLDYLEQVRLPMG</sequence>
<dbReference type="HOGENOM" id="CLU_1602387_0_0_1"/>
<evidence type="ECO:0000256" key="2">
    <source>
        <dbReference type="ARBA" id="ARBA00035112"/>
    </source>
</evidence>
<protein>
    <submittedName>
        <fullName evidence="3">Uncharacterized protein</fullName>
    </submittedName>
</protein>
<dbReference type="AlphaFoldDB" id="M2N845"/>
<dbReference type="eggNOG" id="ENOG502RCP2">
    <property type="taxonomic scope" value="Eukaryota"/>
</dbReference>
<name>M2N845_BAUPA</name>
<evidence type="ECO:0000256" key="1">
    <source>
        <dbReference type="ARBA" id="ARBA00004685"/>
    </source>
</evidence>
<reference evidence="3 4" key="1">
    <citation type="journal article" date="2012" name="PLoS Pathog.">
        <title>Diverse lifestyles and strategies of plant pathogenesis encoded in the genomes of eighteen Dothideomycetes fungi.</title>
        <authorList>
            <person name="Ohm R.A."/>
            <person name="Feau N."/>
            <person name="Henrissat B."/>
            <person name="Schoch C.L."/>
            <person name="Horwitz B.A."/>
            <person name="Barry K.W."/>
            <person name="Condon B.J."/>
            <person name="Copeland A.C."/>
            <person name="Dhillon B."/>
            <person name="Glaser F."/>
            <person name="Hesse C.N."/>
            <person name="Kosti I."/>
            <person name="LaButti K."/>
            <person name="Lindquist E.A."/>
            <person name="Lucas S."/>
            <person name="Salamov A.A."/>
            <person name="Bradshaw R.E."/>
            <person name="Ciuffetti L."/>
            <person name="Hamelin R.C."/>
            <person name="Kema G.H.J."/>
            <person name="Lawrence C."/>
            <person name="Scott J.A."/>
            <person name="Spatafora J.W."/>
            <person name="Turgeon B.G."/>
            <person name="de Wit P.J.G.M."/>
            <person name="Zhong S."/>
            <person name="Goodwin S.B."/>
            <person name="Grigoriev I.V."/>
        </authorList>
    </citation>
    <scope>NUCLEOTIDE SEQUENCE [LARGE SCALE GENOMIC DNA]</scope>
    <source>
        <strain evidence="3 4">UAMH 10762</strain>
    </source>
</reference>
<accession>M2N845</accession>
<dbReference type="InterPro" id="IPR021765">
    <property type="entry name" value="UstYa-like"/>
</dbReference>